<evidence type="ECO:0000256" key="2">
    <source>
        <dbReference type="ARBA" id="ARBA00022694"/>
    </source>
</evidence>
<comment type="function">
    <text evidence="8">Zinc phosphodiesterase, which displays some tRNA 3'-processing endonuclease activity. Probably involved in tRNA maturation, by removing a 3'-trailer from precursor tRNA.</text>
</comment>
<keyword evidence="3 8" id="KW-0540">Nuclease</keyword>
<dbReference type="NCBIfam" id="NF000801">
    <property type="entry name" value="PRK00055.1-3"/>
    <property type="match status" value="1"/>
</dbReference>
<evidence type="ECO:0000256" key="3">
    <source>
        <dbReference type="ARBA" id="ARBA00022722"/>
    </source>
</evidence>
<comment type="similarity">
    <text evidence="8">Belongs to the RNase Z family.</text>
</comment>
<dbReference type="GO" id="GO:0042781">
    <property type="term" value="F:3'-tRNA processing endoribonuclease activity"/>
    <property type="evidence" value="ECO:0007669"/>
    <property type="project" value="UniProtKB-UniRule"/>
</dbReference>
<evidence type="ECO:0000256" key="5">
    <source>
        <dbReference type="ARBA" id="ARBA00022759"/>
    </source>
</evidence>
<feature type="binding site" evidence="8">
    <location>
        <position position="267"/>
    </location>
    <ligand>
        <name>Zn(2+)</name>
        <dbReference type="ChEBI" id="CHEBI:29105"/>
        <label>2</label>
        <note>catalytic</note>
    </ligand>
</feature>
<dbReference type="PANTHER" id="PTHR46018:SF2">
    <property type="entry name" value="ZINC PHOSPHODIESTERASE ELAC PROTEIN 1"/>
    <property type="match status" value="1"/>
</dbReference>
<comment type="catalytic activity">
    <reaction evidence="8">
        <text>Endonucleolytic cleavage of RNA, removing extra 3' nucleotides from tRNA precursor, generating 3' termini of tRNAs. A 3'-hydroxy group is left at the tRNA terminus and a 5'-phosphoryl group is left at the trailer molecule.</text>
        <dbReference type="EC" id="3.1.26.11"/>
    </reaction>
</comment>
<dbReference type="RefSeq" id="WP_196992671.1">
    <property type="nucleotide sequence ID" value="NZ_JADWYR010000003.1"/>
</dbReference>
<evidence type="ECO:0000313" key="9">
    <source>
        <dbReference type="EMBL" id="MBG9378572.1"/>
    </source>
</evidence>
<keyword evidence="7 8" id="KW-0862">Zinc</keyword>
<comment type="subunit">
    <text evidence="1 8">Homodimer.</text>
</comment>
<dbReference type="CDD" id="cd07717">
    <property type="entry name" value="RNaseZ_ZiPD-like_MBL-fold"/>
    <property type="match status" value="1"/>
</dbReference>
<dbReference type="SUPFAM" id="SSF56281">
    <property type="entry name" value="Metallo-hydrolase/oxidoreductase"/>
    <property type="match status" value="1"/>
</dbReference>
<feature type="binding site" evidence="8">
    <location>
        <position position="63"/>
    </location>
    <ligand>
        <name>Zn(2+)</name>
        <dbReference type="ChEBI" id="CHEBI:29105"/>
        <label>1</label>
        <note>catalytic</note>
    </ligand>
</feature>
<name>A0A931H052_9BACT</name>
<dbReference type="HAMAP" id="MF_01818">
    <property type="entry name" value="RNase_Z_BN"/>
    <property type="match status" value="1"/>
</dbReference>
<dbReference type="Gene3D" id="3.60.15.10">
    <property type="entry name" value="Ribonuclease Z/Hydroxyacylglutathione hydrolase-like"/>
    <property type="match status" value="1"/>
</dbReference>
<dbReference type="Pfam" id="PF23023">
    <property type="entry name" value="Anti-Pycsar_Apyc1"/>
    <property type="match status" value="1"/>
</dbReference>
<dbReference type="GO" id="GO:0008270">
    <property type="term" value="F:zinc ion binding"/>
    <property type="evidence" value="ECO:0007669"/>
    <property type="project" value="UniProtKB-UniRule"/>
</dbReference>
<dbReference type="EMBL" id="JADWYR010000003">
    <property type="protein sequence ID" value="MBG9378572.1"/>
    <property type="molecule type" value="Genomic_DNA"/>
</dbReference>
<evidence type="ECO:0000256" key="4">
    <source>
        <dbReference type="ARBA" id="ARBA00022723"/>
    </source>
</evidence>
<reference evidence="9" key="1">
    <citation type="submission" date="2020-11" db="EMBL/GenBank/DDBJ databases">
        <title>Bacterial whole genome sequence for Panacibacter sp. DH6.</title>
        <authorList>
            <person name="Le V."/>
            <person name="Ko S."/>
            <person name="Ahn C.-Y."/>
            <person name="Oh H.-M."/>
        </authorList>
    </citation>
    <scope>NUCLEOTIDE SEQUENCE</scope>
    <source>
        <strain evidence="9">DH6</strain>
    </source>
</reference>
<dbReference type="InterPro" id="IPR013471">
    <property type="entry name" value="RNase_Z/BN"/>
</dbReference>
<dbReference type="AlphaFoldDB" id="A0A931H052"/>
<dbReference type="PANTHER" id="PTHR46018">
    <property type="entry name" value="ZINC PHOSPHODIESTERASE ELAC PROTEIN 1"/>
    <property type="match status" value="1"/>
</dbReference>
<sequence length="301" mass="34130">MFGVTILGNNSALPAYDRHPTAQIVTLNDQLFLIDCGEGTQMQLTRYRIRRSKISHIFISHLHGDHYFGLPGLLTSFSLMNREQDLHLHAPAPLQQILELQFATADTRFSYKLHFHALGEPGTIIEDEKFTVETFKMFHRIDCWGFVIREKKKPRKIDGERIAGAGIPAVFYERLKDGEDYITKSGERILNASVTIPNTPPKSYVFCGDTIYNESVCNHIQNATLLYHESTFLKDQAERAASRFHTTTIQAANIARLANANRLLIGHFSSKYEALEPFLTETAAIFPDTQLAIEGVTYIIR</sequence>
<comment type="cofactor">
    <cofactor evidence="8">
        <name>Zn(2+)</name>
        <dbReference type="ChEBI" id="CHEBI:29105"/>
    </cofactor>
    <text evidence="8">Binds 2 Zn(2+) ions.</text>
</comment>
<keyword evidence="6 8" id="KW-0378">Hydrolase</keyword>
<keyword evidence="10" id="KW-1185">Reference proteome</keyword>
<evidence type="ECO:0000256" key="8">
    <source>
        <dbReference type="HAMAP-Rule" id="MF_01818"/>
    </source>
</evidence>
<feature type="binding site" evidence="8">
    <location>
        <position position="61"/>
    </location>
    <ligand>
        <name>Zn(2+)</name>
        <dbReference type="ChEBI" id="CHEBI:29105"/>
        <label>1</label>
        <note>catalytic</note>
    </ligand>
</feature>
<proteinExistence type="inferred from homology"/>
<keyword evidence="5 8" id="KW-0255">Endonuclease</keyword>
<dbReference type="Proteomes" id="UP000628448">
    <property type="component" value="Unassembled WGS sequence"/>
</dbReference>
<protein>
    <recommendedName>
        <fullName evidence="8">Ribonuclease Z</fullName>
        <shortName evidence="8">RNase Z</shortName>
        <ecNumber evidence="8">3.1.26.11</ecNumber>
    </recommendedName>
    <alternativeName>
        <fullName evidence="8">tRNA 3 endonuclease</fullName>
    </alternativeName>
    <alternativeName>
        <fullName evidence="8">tRNase Z</fullName>
    </alternativeName>
</protein>
<accession>A0A931H052</accession>
<evidence type="ECO:0000256" key="6">
    <source>
        <dbReference type="ARBA" id="ARBA00022801"/>
    </source>
</evidence>
<gene>
    <name evidence="8" type="primary">rnz</name>
    <name evidence="9" type="ORF">I5907_20220</name>
</gene>
<evidence type="ECO:0000313" key="10">
    <source>
        <dbReference type="Proteomes" id="UP000628448"/>
    </source>
</evidence>
<feature type="binding site" evidence="8">
    <location>
        <position position="66"/>
    </location>
    <ligand>
        <name>Zn(2+)</name>
        <dbReference type="ChEBI" id="CHEBI:29105"/>
        <label>2</label>
        <note>catalytic</note>
    </ligand>
</feature>
<evidence type="ECO:0000256" key="1">
    <source>
        <dbReference type="ARBA" id="ARBA00011738"/>
    </source>
</evidence>
<keyword evidence="2 8" id="KW-0819">tRNA processing</keyword>
<feature type="binding site" evidence="8">
    <location>
        <position position="139"/>
    </location>
    <ligand>
        <name>Zn(2+)</name>
        <dbReference type="ChEBI" id="CHEBI:29105"/>
        <label>1</label>
        <note>catalytic</note>
    </ligand>
</feature>
<feature type="binding site" evidence="8">
    <location>
        <position position="209"/>
    </location>
    <ligand>
        <name>Zn(2+)</name>
        <dbReference type="ChEBI" id="CHEBI:29105"/>
        <label>2</label>
        <note>catalytic</note>
    </ligand>
</feature>
<evidence type="ECO:0000256" key="7">
    <source>
        <dbReference type="ARBA" id="ARBA00022833"/>
    </source>
</evidence>
<dbReference type="EC" id="3.1.26.11" evidence="8"/>
<keyword evidence="4 8" id="KW-0479">Metal-binding</keyword>
<feature type="active site" description="Proton acceptor" evidence="8">
    <location>
        <position position="65"/>
    </location>
</feature>
<feature type="binding site" evidence="8">
    <location>
        <position position="65"/>
    </location>
    <ligand>
        <name>Zn(2+)</name>
        <dbReference type="ChEBI" id="CHEBI:29105"/>
        <label>2</label>
        <note>catalytic</note>
    </ligand>
</feature>
<feature type="binding site" evidence="8">
    <location>
        <position position="209"/>
    </location>
    <ligand>
        <name>Zn(2+)</name>
        <dbReference type="ChEBI" id="CHEBI:29105"/>
        <label>1</label>
        <note>catalytic</note>
    </ligand>
</feature>
<dbReference type="InterPro" id="IPR036866">
    <property type="entry name" value="RibonucZ/Hydroxyglut_hydro"/>
</dbReference>
<comment type="caution">
    <text evidence="9">The sequence shown here is derived from an EMBL/GenBank/DDBJ whole genome shotgun (WGS) entry which is preliminary data.</text>
</comment>
<organism evidence="9 10">
    <name type="scientific">Panacibacter microcysteis</name>
    <dbReference type="NCBI Taxonomy" id="2793269"/>
    <lineage>
        <taxon>Bacteria</taxon>
        <taxon>Pseudomonadati</taxon>
        <taxon>Bacteroidota</taxon>
        <taxon>Chitinophagia</taxon>
        <taxon>Chitinophagales</taxon>
        <taxon>Chitinophagaceae</taxon>
        <taxon>Panacibacter</taxon>
    </lineage>
</organism>